<dbReference type="InterPro" id="IPR018060">
    <property type="entry name" value="HTH_AraC"/>
</dbReference>
<keyword evidence="2" id="KW-0963">Cytoplasm</keyword>
<dbReference type="Pfam" id="PF12833">
    <property type="entry name" value="HTH_18"/>
    <property type="match status" value="1"/>
</dbReference>
<dbReference type="InterPro" id="IPR051552">
    <property type="entry name" value="HptR"/>
</dbReference>
<dbReference type="Pfam" id="PF00072">
    <property type="entry name" value="Response_reg"/>
    <property type="match status" value="1"/>
</dbReference>
<protein>
    <submittedName>
        <fullName evidence="11">Response regulator transcription factor</fullName>
    </submittedName>
</protein>
<keyword evidence="3 8" id="KW-0597">Phosphoprotein</keyword>
<evidence type="ECO:0000313" key="11">
    <source>
        <dbReference type="EMBL" id="UOQ44215.1"/>
    </source>
</evidence>
<dbReference type="SMART" id="SM00448">
    <property type="entry name" value="REC"/>
    <property type="match status" value="1"/>
</dbReference>
<evidence type="ECO:0000256" key="7">
    <source>
        <dbReference type="ARBA" id="ARBA00023163"/>
    </source>
</evidence>
<keyword evidence="4" id="KW-0902">Two-component regulatory system</keyword>
<organism evidence="11 12">
    <name type="scientific">Halobacillus salinarum</name>
    <dbReference type="NCBI Taxonomy" id="2932257"/>
    <lineage>
        <taxon>Bacteria</taxon>
        <taxon>Bacillati</taxon>
        <taxon>Bacillota</taxon>
        <taxon>Bacilli</taxon>
        <taxon>Bacillales</taxon>
        <taxon>Bacillaceae</taxon>
        <taxon>Halobacillus</taxon>
    </lineage>
</organism>
<sequence>MSGLYKVLIVDDEMLIRQGIINYIDWEQEGFEIAGEASNGIEALEVMEEIEPDIVITDVVMPGMDGIELVKVLKEKYPSVEIIVLSSFENFDYVRSTFQNGVADYILKPKLNGTELIKTLRRILPQPLPFNEMKQSSSSLEELLKKRMLGSSLTSGEEDELLEGLPYSHFRFAAATVLDDHEAADLEKWNLELRERVNHIEGLFIPVNVSDTTIVLLNFNSDKLSDLQQSLTRLAEDYRRSGANISSLMSGSFTSIQDLKTVYEDQLLKLKDYLFYLDDPVLFYDSLPVLEKQQKSFNLSRFIDSFKQKKFDAAIYSLEEHVNRLIHDYTIDIFEFKSWLENIIFNIIVLLGNMKYDVDELESLKYQYFEEINEAKHAKGAISCFHEFLERVKRIVQVETKKSCPPNMHRLLQYIDEHYAEPLSLTVLAENFHFNSSYLSSYFSTHHNVGFSDYLNQVRIEKAKQILQSTSVAVSQVSDMVGYSEPSYFCKVFKRMEGSSPGRYRKKTPAMN</sequence>
<feature type="modified residue" description="4-aspartylphosphate" evidence="8">
    <location>
        <position position="58"/>
    </location>
</feature>
<dbReference type="PROSITE" id="PS00041">
    <property type="entry name" value="HTH_ARAC_FAMILY_1"/>
    <property type="match status" value="1"/>
</dbReference>
<dbReference type="PRINTS" id="PR00032">
    <property type="entry name" value="HTHARAC"/>
</dbReference>
<evidence type="ECO:0000256" key="4">
    <source>
        <dbReference type="ARBA" id="ARBA00023012"/>
    </source>
</evidence>
<dbReference type="Gene3D" id="3.40.50.2300">
    <property type="match status" value="1"/>
</dbReference>
<proteinExistence type="predicted"/>
<feature type="domain" description="HTH araC/xylS-type" evidence="9">
    <location>
        <begin position="409"/>
        <end position="507"/>
    </location>
</feature>
<evidence type="ECO:0000256" key="6">
    <source>
        <dbReference type="ARBA" id="ARBA00023125"/>
    </source>
</evidence>
<dbReference type="SMART" id="SM00342">
    <property type="entry name" value="HTH_ARAC"/>
    <property type="match status" value="1"/>
</dbReference>
<evidence type="ECO:0000256" key="1">
    <source>
        <dbReference type="ARBA" id="ARBA00004496"/>
    </source>
</evidence>
<dbReference type="CDD" id="cd17536">
    <property type="entry name" value="REC_YesN-like"/>
    <property type="match status" value="1"/>
</dbReference>
<gene>
    <name evidence="11" type="ORF">MUN89_20555</name>
</gene>
<evidence type="ECO:0000259" key="10">
    <source>
        <dbReference type="PROSITE" id="PS50110"/>
    </source>
</evidence>
<comment type="subcellular location">
    <subcellularLocation>
        <location evidence="1">Cytoplasm</location>
    </subcellularLocation>
</comment>
<keyword evidence="7" id="KW-0804">Transcription</keyword>
<dbReference type="PROSITE" id="PS01124">
    <property type="entry name" value="HTH_ARAC_FAMILY_2"/>
    <property type="match status" value="1"/>
</dbReference>
<keyword evidence="12" id="KW-1185">Reference proteome</keyword>
<accession>A0ABY4EIB6</accession>
<dbReference type="InterPro" id="IPR009057">
    <property type="entry name" value="Homeodomain-like_sf"/>
</dbReference>
<dbReference type="SUPFAM" id="SSF52172">
    <property type="entry name" value="CheY-like"/>
    <property type="match status" value="1"/>
</dbReference>
<name>A0ABY4EIB6_9BACI</name>
<dbReference type="InterPro" id="IPR020449">
    <property type="entry name" value="Tscrpt_reg_AraC-type_HTH"/>
</dbReference>
<evidence type="ECO:0000256" key="8">
    <source>
        <dbReference type="PROSITE-ProRule" id="PRU00169"/>
    </source>
</evidence>
<evidence type="ECO:0000313" key="12">
    <source>
        <dbReference type="Proteomes" id="UP000831787"/>
    </source>
</evidence>
<dbReference type="InterPro" id="IPR011006">
    <property type="entry name" value="CheY-like_superfamily"/>
</dbReference>
<evidence type="ECO:0000256" key="5">
    <source>
        <dbReference type="ARBA" id="ARBA00023015"/>
    </source>
</evidence>
<keyword evidence="5" id="KW-0805">Transcription regulation</keyword>
<dbReference type="InterPro" id="IPR018062">
    <property type="entry name" value="HTH_AraC-typ_CS"/>
</dbReference>
<reference evidence="11 12" key="1">
    <citation type="submission" date="2022-04" db="EMBL/GenBank/DDBJ databases">
        <title>Halobacillus sp. isolated from saltern.</title>
        <authorList>
            <person name="Won M."/>
            <person name="Lee C.-M."/>
            <person name="Woen H.-Y."/>
            <person name="Kwon S.-W."/>
        </authorList>
    </citation>
    <scope>NUCLEOTIDE SEQUENCE [LARGE SCALE GENOMIC DNA]</scope>
    <source>
        <strain evidence="11 12">SSBR10-3</strain>
    </source>
</reference>
<dbReference type="PANTHER" id="PTHR42713">
    <property type="entry name" value="HISTIDINE KINASE-RELATED"/>
    <property type="match status" value="1"/>
</dbReference>
<dbReference type="Proteomes" id="UP000831787">
    <property type="component" value="Chromosome"/>
</dbReference>
<dbReference type="SUPFAM" id="SSF46689">
    <property type="entry name" value="Homeodomain-like"/>
    <property type="match status" value="2"/>
</dbReference>
<evidence type="ECO:0000256" key="3">
    <source>
        <dbReference type="ARBA" id="ARBA00022553"/>
    </source>
</evidence>
<evidence type="ECO:0000256" key="2">
    <source>
        <dbReference type="ARBA" id="ARBA00022490"/>
    </source>
</evidence>
<dbReference type="Gene3D" id="1.10.10.60">
    <property type="entry name" value="Homeodomain-like"/>
    <property type="match status" value="2"/>
</dbReference>
<dbReference type="InterPro" id="IPR001789">
    <property type="entry name" value="Sig_transdc_resp-reg_receiver"/>
</dbReference>
<dbReference type="PROSITE" id="PS50110">
    <property type="entry name" value="RESPONSE_REGULATORY"/>
    <property type="match status" value="1"/>
</dbReference>
<dbReference type="RefSeq" id="WP_244709994.1">
    <property type="nucleotide sequence ID" value="NZ_CP095073.1"/>
</dbReference>
<dbReference type="EMBL" id="CP095073">
    <property type="protein sequence ID" value="UOQ44215.1"/>
    <property type="molecule type" value="Genomic_DNA"/>
</dbReference>
<dbReference type="PANTHER" id="PTHR42713:SF3">
    <property type="entry name" value="TRANSCRIPTIONAL REGULATORY PROTEIN HPTR"/>
    <property type="match status" value="1"/>
</dbReference>
<feature type="domain" description="Response regulatory" evidence="10">
    <location>
        <begin position="6"/>
        <end position="123"/>
    </location>
</feature>
<keyword evidence="6" id="KW-0238">DNA-binding</keyword>
<evidence type="ECO:0000259" key="9">
    <source>
        <dbReference type="PROSITE" id="PS01124"/>
    </source>
</evidence>